<evidence type="ECO:0008006" key="4">
    <source>
        <dbReference type="Google" id="ProtNLM"/>
    </source>
</evidence>
<name>A0ABP8S1N6_9PSEU</name>
<evidence type="ECO:0000313" key="2">
    <source>
        <dbReference type="EMBL" id="GAA4558158.1"/>
    </source>
</evidence>
<keyword evidence="1" id="KW-0732">Signal</keyword>
<sequence>MTRKTLVAGGVAALLVTLFTIVTAGTATAAEAAATKGVITRDSHSFSAPTVYSPPVSALKKDQVVETLCFLEGQRHPGDGSIYWFRIRDDNGSSFVPRIALKPPTDIRQCPIP</sequence>
<dbReference type="RefSeq" id="WP_345426659.1">
    <property type="nucleotide sequence ID" value="NZ_BAABGT010000109.1"/>
</dbReference>
<feature type="chain" id="PRO_5046257224" description="SH3 domain-containing protein" evidence="1">
    <location>
        <begin position="30"/>
        <end position="113"/>
    </location>
</feature>
<evidence type="ECO:0000313" key="3">
    <source>
        <dbReference type="Proteomes" id="UP001501598"/>
    </source>
</evidence>
<evidence type="ECO:0000256" key="1">
    <source>
        <dbReference type="SAM" id="SignalP"/>
    </source>
</evidence>
<keyword evidence="3" id="KW-1185">Reference proteome</keyword>
<protein>
    <recommendedName>
        <fullName evidence="4">SH3 domain-containing protein</fullName>
    </recommendedName>
</protein>
<accession>A0ABP8S1N6</accession>
<proteinExistence type="predicted"/>
<dbReference type="EMBL" id="BAABGT010000109">
    <property type="protein sequence ID" value="GAA4558158.1"/>
    <property type="molecule type" value="Genomic_DNA"/>
</dbReference>
<feature type="signal peptide" evidence="1">
    <location>
        <begin position="1"/>
        <end position="29"/>
    </location>
</feature>
<gene>
    <name evidence="2" type="ORF">GCM10023175_63790</name>
</gene>
<organism evidence="2 3">
    <name type="scientific">Pseudonocardia xishanensis</name>
    <dbReference type="NCBI Taxonomy" id="630995"/>
    <lineage>
        <taxon>Bacteria</taxon>
        <taxon>Bacillati</taxon>
        <taxon>Actinomycetota</taxon>
        <taxon>Actinomycetes</taxon>
        <taxon>Pseudonocardiales</taxon>
        <taxon>Pseudonocardiaceae</taxon>
        <taxon>Pseudonocardia</taxon>
    </lineage>
</organism>
<comment type="caution">
    <text evidence="2">The sequence shown here is derived from an EMBL/GenBank/DDBJ whole genome shotgun (WGS) entry which is preliminary data.</text>
</comment>
<reference evidence="3" key="1">
    <citation type="journal article" date="2019" name="Int. J. Syst. Evol. Microbiol.">
        <title>The Global Catalogue of Microorganisms (GCM) 10K type strain sequencing project: providing services to taxonomists for standard genome sequencing and annotation.</title>
        <authorList>
            <consortium name="The Broad Institute Genomics Platform"/>
            <consortium name="The Broad Institute Genome Sequencing Center for Infectious Disease"/>
            <person name="Wu L."/>
            <person name="Ma J."/>
        </authorList>
    </citation>
    <scope>NUCLEOTIDE SEQUENCE [LARGE SCALE GENOMIC DNA]</scope>
    <source>
        <strain evidence="3">JCM 17906</strain>
    </source>
</reference>
<dbReference type="Proteomes" id="UP001501598">
    <property type="component" value="Unassembled WGS sequence"/>
</dbReference>